<keyword evidence="1" id="KW-0479">Metal-binding</keyword>
<dbReference type="Pfam" id="PF14599">
    <property type="entry name" value="zinc_ribbon_6"/>
    <property type="match status" value="1"/>
</dbReference>
<keyword evidence="3" id="KW-0862">Zinc</keyword>
<evidence type="ECO:0000259" key="5">
    <source>
        <dbReference type="PROSITE" id="PS50089"/>
    </source>
</evidence>
<proteinExistence type="predicted"/>
<comment type="caution">
    <text evidence="6">The sequence shown here is derived from an EMBL/GenBank/DDBJ whole genome shotgun (WGS) entry which is preliminary data.</text>
</comment>
<reference evidence="6 7" key="1">
    <citation type="journal article" date="2023" name="Plants (Basel)">
        <title>Bridging the Gap: Combining Genomics and Transcriptomics Approaches to Understand Stylosanthes scabra, an Orphan Legume from the Brazilian Caatinga.</title>
        <authorList>
            <person name="Ferreira-Neto J.R.C."/>
            <person name="da Silva M.D."/>
            <person name="Binneck E."/>
            <person name="de Melo N.F."/>
            <person name="da Silva R.H."/>
            <person name="de Melo A.L.T.M."/>
            <person name="Pandolfi V."/>
            <person name="Bustamante F.O."/>
            <person name="Brasileiro-Vidal A.C."/>
            <person name="Benko-Iseppon A.M."/>
        </authorList>
    </citation>
    <scope>NUCLEOTIDE SEQUENCE [LARGE SCALE GENOMIC DNA]</scope>
    <source>
        <tissue evidence="6">Leaves</tissue>
    </source>
</reference>
<evidence type="ECO:0000256" key="1">
    <source>
        <dbReference type="ARBA" id="ARBA00022723"/>
    </source>
</evidence>
<dbReference type="EMBL" id="JASCZI010184209">
    <property type="protein sequence ID" value="MED6189994.1"/>
    <property type="molecule type" value="Genomic_DNA"/>
</dbReference>
<dbReference type="Gene3D" id="2.20.28.10">
    <property type="match status" value="1"/>
</dbReference>
<gene>
    <name evidence="6" type="primary">RZPF34_4</name>
    <name evidence="6" type="ORF">PIB30_101423</name>
</gene>
<dbReference type="EC" id="2.3.2.27" evidence="6"/>
<keyword evidence="7" id="KW-1185">Reference proteome</keyword>
<accession>A0ABU6WVQ4</accession>
<dbReference type="InterPro" id="IPR039512">
    <property type="entry name" value="RCHY1_zinc-ribbon"/>
</dbReference>
<name>A0ABU6WVQ4_9FABA</name>
<dbReference type="PROSITE" id="PS50089">
    <property type="entry name" value="ZF_RING_2"/>
    <property type="match status" value="1"/>
</dbReference>
<dbReference type="PANTHER" id="PTHR21319">
    <property type="entry name" value="RING FINGER AND CHY ZINC FINGER DOMAIN-CONTAINING PROTEIN 1"/>
    <property type="match status" value="1"/>
</dbReference>
<dbReference type="InterPro" id="IPR013083">
    <property type="entry name" value="Znf_RING/FYVE/PHD"/>
</dbReference>
<organism evidence="6 7">
    <name type="scientific">Stylosanthes scabra</name>
    <dbReference type="NCBI Taxonomy" id="79078"/>
    <lineage>
        <taxon>Eukaryota</taxon>
        <taxon>Viridiplantae</taxon>
        <taxon>Streptophyta</taxon>
        <taxon>Embryophyta</taxon>
        <taxon>Tracheophyta</taxon>
        <taxon>Spermatophyta</taxon>
        <taxon>Magnoliopsida</taxon>
        <taxon>eudicotyledons</taxon>
        <taxon>Gunneridae</taxon>
        <taxon>Pentapetalae</taxon>
        <taxon>rosids</taxon>
        <taxon>fabids</taxon>
        <taxon>Fabales</taxon>
        <taxon>Fabaceae</taxon>
        <taxon>Papilionoideae</taxon>
        <taxon>50 kb inversion clade</taxon>
        <taxon>dalbergioids sensu lato</taxon>
        <taxon>Dalbergieae</taxon>
        <taxon>Pterocarpus clade</taxon>
        <taxon>Stylosanthes</taxon>
    </lineage>
</organism>
<keyword evidence="6" id="KW-0808">Transferase</keyword>
<dbReference type="Pfam" id="PF00097">
    <property type="entry name" value="zf-C3HC4"/>
    <property type="match status" value="1"/>
</dbReference>
<keyword evidence="6" id="KW-0012">Acyltransferase</keyword>
<evidence type="ECO:0000313" key="7">
    <source>
        <dbReference type="Proteomes" id="UP001341840"/>
    </source>
</evidence>
<protein>
    <submittedName>
        <fullName evidence="6">E3 ubiquitin-protein ligase RZFP34</fullName>
        <ecNumber evidence="6">2.3.2.27</ecNumber>
    </submittedName>
</protein>
<dbReference type="InterPro" id="IPR001841">
    <property type="entry name" value="Znf_RING"/>
</dbReference>
<dbReference type="Gene3D" id="3.30.40.10">
    <property type="entry name" value="Zinc/RING finger domain, C3HC4 (zinc finger)"/>
    <property type="match status" value="1"/>
</dbReference>
<evidence type="ECO:0000256" key="2">
    <source>
        <dbReference type="ARBA" id="ARBA00022771"/>
    </source>
</evidence>
<feature type="domain" description="RING-type" evidence="5">
    <location>
        <begin position="14"/>
        <end position="56"/>
    </location>
</feature>
<dbReference type="Proteomes" id="UP001341840">
    <property type="component" value="Unassembled WGS sequence"/>
</dbReference>
<dbReference type="InterPro" id="IPR018957">
    <property type="entry name" value="Znf_C3HC4_RING-type"/>
</dbReference>
<dbReference type="SUPFAM" id="SSF57850">
    <property type="entry name" value="RING/U-box"/>
    <property type="match status" value="1"/>
</dbReference>
<dbReference type="GO" id="GO:0061630">
    <property type="term" value="F:ubiquitin protein ligase activity"/>
    <property type="evidence" value="ECO:0007669"/>
    <property type="project" value="UniProtKB-EC"/>
</dbReference>
<evidence type="ECO:0000313" key="6">
    <source>
        <dbReference type="EMBL" id="MED6189994.1"/>
    </source>
</evidence>
<keyword evidence="2 4" id="KW-0863">Zinc-finger</keyword>
<sequence>FEKKPMISFSFGFCVNLQYLFVTLRDITVLPCGHTIHLGCVKEMEKHHRYSCPVCSKSICDMSSLWKKLDQVIASTPMPESYRNKMVWVLCNVCGVNSQVQFHVVAHKCLSCNSYNTRQIQGTLIIPHVLQESLRW</sequence>
<feature type="non-terminal residue" evidence="6">
    <location>
        <position position="1"/>
    </location>
</feature>
<dbReference type="PANTHER" id="PTHR21319:SF58">
    <property type="entry name" value="E3 UBIQUITIN-PROTEIN LIGASE RZFP34"/>
    <property type="match status" value="1"/>
</dbReference>
<evidence type="ECO:0000256" key="4">
    <source>
        <dbReference type="PROSITE-ProRule" id="PRU00175"/>
    </source>
</evidence>
<evidence type="ECO:0000256" key="3">
    <source>
        <dbReference type="ARBA" id="ARBA00022833"/>
    </source>
</evidence>